<accession>A0AAV2EV06</accession>
<reference evidence="3 4" key="1">
    <citation type="submission" date="2024-04" db="EMBL/GenBank/DDBJ databases">
        <authorList>
            <person name="Fracassetti M."/>
        </authorList>
    </citation>
    <scope>NUCLEOTIDE SEQUENCE [LARGE SCALE GENOMIC DNA]</scope>
</reference>
<organism evidence="3 4">
    <name type="scientific">Linum trigynum</name>
    <dbReference type="NCBI Taxonomy" id="586398"/>
    <lineage>
        <taxon>Eukaryota</taxon>
        <taxon>Viridiplantae</taxon>
        <taxon>Streptophyta</taxon>
        <taxon>Embryophyta</taxon>
        <taxon>Tracheophyta</taxon>
        <taxon>Spermatophyta</taxon>
        <taxon>Magnoliopsida</taxon>
        <taxon>eudicotyledons</taxon>
        <taxon>Gunneridae</taxon>
        <taxon>Pentapetalae</taxon>
        <taxon>rosids</taxon>
        <taxon>fabids</taxon>
        <taxon>Malpighiales</taxon>
        <taxon>Linaceae</taxon>
        <taxon>Linum</taxon>
    </lineage>
</organism>
<dbReference type="EMBL" id="OZ034818">
    <property type="protein sequence ID" value="CAL1389563.1"/>
    <property type="molecule type" value="Genomic_DNA"/>
</dbReference>
<sequence>MQRRAAACIIFTSFPCRTNPGNLLIDRFGESIPFIHVKVESCRLSDFLKRREPENLNCLLPRAPSRRESFEFEFAAGSKSSPWKRRRSKLIRIIAPSAAGLVVLILVAAVLVLCLVRRNGKAKENAEAKGRDSGGGSLGGGGGGESGGPSGGRQGGFSWEKGESMGTLVFLGAGDQVMSYSLEAAARRGRRRKKKEDRVCLGLIEKERR</sequence>
<feature type="compositionally biased region" description="Gly residues" evidence="1">
    <location>
        <begin position="133"/>
        <end position="155"/>
    </location>
</feature>
<feature type="transmembrane region" description="Helical" evidence="2">
    <location>
        <begin position="93"/>
        <end position="116"/>
    </location>
</feature>
<keyword evidence="2" id="KW-0472">Membrane</keyword>
<gene>
    <name evidence="3" type="ORF">LTRI10_LOCUS30414</name>
</gene>
<keyword evidence="2" id="KW-1133">Transmembrane helix</keyword>
<name>A0AAV2EV06_9ROSI</name>
<evidence type="ECO:0000256" key="1">
    <source>
        <dbReference type="SAM" id="MobiDB-lite"/>
    </source>
</evidence>
<dbReference type="Proteomes" id="UP001497516">
    <property type="component" value="Chromosome 5"/>
</dbReference>
<keyword evidence="4" id="KW-1185">Reference proteome</keyword>
<dbReference type="AlphaFoldDB" id="A0AAV2EV06"/>
<evidence type="ECO:0000313" key="3">
    <source>
        <dbReference type="EMBL" id="CAL1389563.1"/>
    </source>
</evidence>
<feature type="region of interest" description="Disordered" evidence="1">
    <location>
        <begin position="124"/>
        <end position="160"/>
    </location>
</feature>
<keyword evidence="2" id="KW-0812">Transmembrane</keyword>
<evidence type="ECO:0000256" key="2">
    <source>
        <dbReference type="SAM" id="Phobius"/>
    </source>
</evidence>
<evidence type="ECO:0000313" key="4">
    <source>
        <dbReference type="Proteomes" id="UP001497516"/>
    </source>
</evidence>
<proteinExistence type="predicted"/>
<protein>
    <submittedName>
        <fullName evidence="3">Uncharacterized protein</fullName>
    </submittedName>
</protein>